<feature type="domain" description="DUF3719" evidence="3">
    <location>
        <begin position="106"/>
        <end position="163"/>
    </location>
</feature>
<proteinExistence type="inferred from homology"/>
<dbReference type="PANTHER" id="PTHR31997:SF1">
    <property type="entry name" value="AGAP003710-PA"/>
    <property type="match status" value="1"/>
</dbReference>
<dbReference type="GeneID" id="101241766"/>
<dbReference type="Proteomes" id="UP001652625">
    <property type="component" value="Chromosome 12"/>
</dbReference>
<evidence type="ECO:0000313" key="4">
    <source>
        <dbReference type="Proteomes" id="UP001652625"/>
    </source>
</evidence>
<evidence type="ECO:0000259" key="3">
    <source>
        <dbReference type="Pfam" id="PF12516"/>
    </source>
</evidence>
<gene>
    <name evidence="5" type="primary">LOC101241766</name>
</gene>
<dbReference type="Pfam" id="PF12516">
    <property type="entry name" value="DUF3719"/>
    <property type="match status" value="1"/>
</dbReference>
<organism evidence="4 5">
    <name type="scientific">Hydra vulgaris</name>
    <name type="common">Hydra</name>
    <name type="synonym">Hydra attenuata</name>
    <dbReference type="NCBI Taxonomy" id="6087"/>
    <lineage>
        <taxon>Eukaryota</taxon>
        <taxon>Metazoa</taxon>
        <taxon>Cnidaria</taxon>
        <taxon>Hydrozoa</taxon>
        <taxon>Hydroidolina</taxon>
        <taxon>Anthoathecata</taxon>
        <taxon>Aplanulata</taxon>
        <taxon>Hydridae</taxon>
        <taxon>Hydra</taxon>
    </lineage>
</organism>
<sequence length="572" mass="65443">MINRTRDLSHGIFDTKSVFETLPPLPEKYYEPSVLNIKEENSDFFDSNKTPTDNSSAFEQFCQSWSDNGEIFTERSSVFSWRHDDEFDRGAASQVQQIFLDVDSCLYESMETKLSNDLNNECAEWTKSFPYLRLVGHQLMPSNDSGTHMIEVHSEKDELSEKNKQHESDFAQDPLLVNGCKVEAKTAPNDTQFDETSYLYLEEEIFAANGDIEEFIAYDCSTIDVQTISFDEKKYYKEAIPPVAPAASIHDRIISECFDKVWNKLVYIFTDLMKLYAKAKSRKGYGSNYLSQYDEYDEENEETFHEIPSRSSIRLKTSAGQATSYDHDLKELMIIRPISLQERLSFPNILRDDDVSRELVVSRPVSSSIGIHRQFPKSSTFRNAEQMFHDRMASAKVTNKKAVRLQPLPVSKVPSSINQESALLNEIRGKSLQTPQAINQLNSRVVTLPPLERLNINEPMGRIRSSKKSMRVSSAATNNKNSDAHEKNTFATQDIRPNTTHSLGTEILSSKKSGLFYNNRITHNDHHSMMSKAFEEESENEFNTFVLWGQPLISTQKSFSHLPQKKSRNGNK</sequence>
<reference evidence="5" key="1">
    <citation type="submission" date="2025-08" db="UniProtKB">
        <authorList>
            <consortium name="RefSeq"/>
        </authorList>
    </citation>
    <scope>IDENTIFICATION</scope>
</reference>
<evidence type="ECO:0000313" key="5">
    <source>
        <dbReference type="RefSeq" id="XP_065668714.1"/>
    </source>
</evidence>
<name>A0ABM4D372_HYDVU</name>
<dbReference type="RefSeq" id="XP_065668714.1">
    <property type="nucleotide sequence ID" value="XM_065812642.1"/>
</dbReference>
<dbReference type="PANTHER" id="PTHR31997">
    <property type="entry name" value="AGAP003710-PA"/>
    <property type="match status" value="1"/>
</dbReference>
<feature type="region of interest" description="Disordered" evidence="2">
    <location>
        <begin position="462"/>
        <end position="490"/>
    </location>
</feature>
<comment type="similarity">
    <text evidence="1">Belongs to the FAM149 family.</text>
</comment>
<keyword evidence="4" id="KW-1185">Reference proteome</keyword>
<feature type="compositionally biased region" description="Polar residues" evidence="2">
    <location>
        <begin position="471"/>
        <end position="481"/>
    </location>
</feature>
<dbReference type="InterPro" id="IPR039630">
    <property type="entry name" value="FAM149"/>
</dbReference>
<dbReference type="InterPro" id="IPR022194">
    <property type="entry name" value="DUF3719"/>
</dbReference>
<evidence type="ECO:0000256" key="2">
    <source>
        <dbReference type="SAM" id="MobiDB-lite"/>
    </source>
</evidence>
<protein>
    <submittedName>
        <fullName evidence="5">Protein FAM149A isoform X3</fullName>
    </submittedName>
</protein>
<accession>A0ABM4D372</accession>
<evidence type="ECO:0000256" key="1">
    <source>
        <dbReference type="ARBA" id="ARBA00008309"/>
    </source>
</evidence>